<reference evidence="9" key="1">
    <citation type="journal article" date="2015" name="Nature">
        <title>Complex archaea that bridge the gap between prokaryotes and eukaryotes.</title>
        <authorList>
            <person name="Spang A."/>
            <person name="Saw J.H."/>
            <person name="Jorgensen S.L."/>
            <person name="Zaremba-Niedzwiedzka K."/>
            <person name="Martijn J."/>
            <person name="Lind A.E."/>
            <person name="van Eijk R."/>
            <person name="Schleper C."/>
            <person name="Guy L."/>
            <person name="Ettema T.J."/>
        </authorList>
    </citation>
    <scope>NUCLEOTIDE SEQUENCE</scope>
</reference>
<comment type="similarity">
    <text evidence="2">Belongs to the CorA metal ion transporter (MIT) (TC 1.A.35) family.</text>
</comment>
<dbReference type="PANTHER" id="PTHR46494">
    <property type="entry name" value="CORA FAMILY METAL ION TRANSPORTER (EUROFUNG)"/>
    <property type="match status" value="1"/>
</dbReference>
<dbReference type="CDD" id="cd12828">
    <property type="entry name" value="TmCorA-like_1"/>
    <property type="match status" value="1"/>
</dbReference>
<dbReference type="InterPro" id="IPR002523">
    <property type="entry name" value="MgTranspt_CorA/ZnTranspt_ZntB"/>
</dbReference>
<evidence type="ECO:0000256" key="1">
    <source>
        <dbReference type="ARBA" id="ARBA00004651"/>
    </source>
</evidence>
<dbReference type="PANTHER" id="PTHR46494:SF1">
    <property type="entry name" value="CORA FAMILY METAL ION TRANSPORTER (EUROFUNG)"/>
    <property type="match status" value="1"/>
</dbReference>
<dbReference type="InterPro" id="IPR045863">
    <property type="entry name" value="CorA_TM1_TM2"/>
</dbReference>
<dbReference type="GO" id="GO:0000287">
    <property type="term" value="F:magnesium ion binding"/>
    <property type="evidence" value="ECO:0007669"/>
    <property type="project" value="TreeGrafter"/>
</dbReference>
<dbReference type="AlphaFoldDB" id="A0A0F9UBM3"/>
<sequence length="354" mass="40657">MARKLVVRRGKKVGAAPGTLVHIGNEYNGKSAPRVIDYDQNNLTDETISDLGSLGSYRDSENVSWINLNGVNQPQVIEAIGQAFDLHPLVMEDILNTDQRPKVEDYDGYLYIVLRMLRFDPATQQIHSEQLSLIVGKRFVLSLQERPGDVFDGVRERLAAGRRIRFMRADYLAYSLVDAVVDHYFILLEHLGDQVEALEDELVENATPETLRQIHHFKREMLMLRKSIWPQREVLSLLSRDESPLISNETRLYLRDVYDHTIHVIDTVDTIRELLVGMLDLYLSSVNNRMNEVMKVLTIFATIFMPLTFIAGVYGMNFEVMPELKWVYGYPAVLGVMLLIGSGLVMVFKRRKWL</sequence>
<dbReference type="NCBIfam" id="TIGR00383">
    <property type="entry name" value="corA"/>
    <property type="match status" value="1"/>
</dbReference>
<feature type="transmembrane region" description="Helical" evidence="8">
    <location>
        <begin position="296"/>
        <end position="316"/>
    </location>
</feature>
<gene>
    <name evidence="9" type="ORF">LCGC14_0227120</name>
</gene>
<dbReference type="Gene3D" id="3.30.460.20">
    <property type="entry name" value="CorA soluble domain-like"/>
    <property type="match status" value="1"/>
</dbReference>
<evidence type="ECO:0000256" key="7">
    <source>
        <dbReference type="ARBA" id="ARBA00023136"/>
    </source>
</evidence>
<dbReference type="Pfam" id="PF01544">
    <property type="entry name" value="CorA"/>
    <property type="match status" value="1"/>
</dbReference>
<organism evidence="9">
    <name type="scientific">marine sediment metagenome</name>
    <dbReference type="NCBI Taxonomy" id="412755"/>
    <lineage>
        <taxon>unclassified sequences</taxon>
        <taxon>metagenomes</taxon>
        <taxon>ecological metagenomes</taxon>
    </lineage>
</organism>
<dbReference type="FunFam" id="1.20.58.340:FF:000012">
    <property type="entry name" value="Magnesium transport protein CorA"/>
    <property type="match status" value="1"/>
</dbReference>
<protein>
    <recommendedName>
        <fullName evidence="10">Magnesium transport protein CorA</fullName>
    </recommendedName>
</protein>
<keyword evidence="5 8" id="KW-0812">Transmembrane</keyword>
<proteinExistence type="inferred from homology"/>
<keyword evidence="4" id="KW-1003">Cell membrane</keyword>
<comment type="subcellular location">
    <subcellularLocation>
        <location evidence="1">Cell membrane</location>
        <topology evidence="1">Multi-pass membrane protein</topology>
    </subcellularLocation>
</comment>
<comment type="caution">
    <text evidence="9">The sequence shown here is derived from an EMBL/GenBank/DDBJ whole genome shotgun (WGS) entry which is preliminary data.</text>
</comment>
<dbReference type="InterPro" id="IPR045861">
    <property type="entry name" value="CorA_cytoplasmic_dom"/>
</dbReference>
<evidence type="ECO:0000256" key="6">
    <source>
        <dbReference type="ARBA" id="ARBA00022989"/>
    </source>
</evidence>
<evidence type="ECO:0000256" key="4">
    <source>
        <dbReference type="ARBA" id="ARBA00022475"/>
    </source>
</evidence>
<evidence type="ECO:0000256" key="8">
    <source>
        <dbReference type="SAM" id="Phobius"/>
    </source>
</evidence>
<evidence type="ECO:0000256" key="5">
    <source>
        <dbReference type="ARBA" id="ARBA00022692"/>
    </source>
</evidence>
<dbReference type="SUPFAM" id="SSF144083">
    <property type="entry name" value="Magnesium transport protein CorA, transmembrane region"/>
    <property type="match status" value="1"/>
</dbReference>
<evidence type="ECO:0000256" key="3">
    <source>
        <dbReference type="ARBA" id="ARBA00022448"/>
    </source>
</evidence>
<feature type="transmembrane region" description="Helical" evidence="8">
    <location>
        <begin position="328"/>
        <end position="348"/>
    </location>
</feature>
<dbReference type="InterPro" id="IPR004488">
    <property type="entry name" value="Mg/Co-transport_prot_CorA"/>
</dbReference>
<dbReference type="EMBL" id="LAZR01000109">
    <property type="protein sequence ID" value="KKN90570.1"/>
    <property type="molecule type" value="Genomic_DNA"/>
</dbReference>
<dbReference type="Gene3D" id="1.20.58.340">
    <property type="entry name" value="Magnesium transport protein CorA, transmembrane region"/>
    <property type="match status" value="2"/>
</dbReference>
<keyword evidence="3" id="KW-0813">Transport</keyword>
<evidence type="ECO:0008006" key="10">
    <source>
        <dbReference type="Google" id="ProtNLM"/>
    </source>
</evidence>
<dbReference type="SUPFAM" id="SSF143865">
    <property type="entry name" value="CorA soluble domain-like"/>
    <property type="match status" value="1"/>
</dbReference>
<keyword evidence="7 8" id="KW-0472">Membrane</keyword>
<name>A0A0F9UBM3_9ZZZZ</name>
<dbReference type="GO" id="GO:0015095">
    <property type="term" value="F:magnesium ion transmembrane transporter activity"/>
    <property type="evidence" value="ECO:0007669"/>
    <property type="project" value="InterPro"/>
</dbReference>
<dbReference type="GO" id="GO:0015087">
    <property type="term" value="F:cobalt ion transmembrane transporter activity"/>
    <property type="evidence" value="ECO:0007669"/>
    <property type="project" value="InterPro"/>
</dbReference>
<evidence type="ECO:0000256" key="2">
    <source>
        <dbReference type="ARBA" id="ARBA00009765"/>
    </source>
</evidence>
<dbReference type="GO" id="GO:0005886">
    <property type="term" value="C:plasma membrane"/>
    <property type="evidence" value="ECO:0007669"/>
    <property type="project" value="UniProtKB-SubCell"/>
</dbReference>
<evidence type="ECO:0000313" key="9">
    <source>
        <dbReference type="EMBL" id="KKN90570.1"/>
    </source>
</evidence>
<accession>A0A0F9UBM3</accession>
<dbReference type="GO" id="GO:0050897">
    <property type="term" value="F:cobalt ion binding"/>
    <property type="evidence" value="ECO:0007669"/>
    <property type="project" value="TreeGrafter"/>
</dbReference>
<keyword evidence="6 8" id="KW-1133">Transmembrane helix</keyword>